<dbReference type="PANTHER" id="PTHR31549">
    <property type="entry name" value="PROTEIN, PUTATIVE (DUF247)-RELATED-RELATED"/>
    <property type="match status" value="1"/>
</dbReference>
<proteinExistence type="predicted"/>
<protein>
    <submittedName>
        <fullName evidence="2">Uncharacterized protein</fullName>
    </submittedName>
</protein>
<accession>A0ABP1BIB7</accession>
<feature type="transmembrane region" description="Helical" evidence="1">
    <location>
        <begin position="457"/>
        <end position="478"/>
    </location>
</feature>
<evidence type="ECO:0000313" key="3">
    <source>
        <dbReference type="Proteomes" id="UP001497522"/>
    </source>
</evidence>
<keyword evidence="3" id="KW-1185">Reference proteome</keyword>
<dbReference type="Pfam" id="PF03140">
    <property type="entry name" value="DUF247"/>
    <property type="match status" value="1"/>
</dbReference>
<dbReference type="InterPro" id="IPR004158">
    <property type="entry name" value="DUF247_pln"/>
</dbReference>
<sequence length="493" mass="57081">MGTAPINWLSQLREEPKDHSINDMDLGAHEFTIFEIPTQFRQTTPAYFQLFRLQLGLQHRSLQQSELQRLKLQLARILDVKLKEDRASSWDAWVNLIVPNPERTQKLYENPSGCTDPAVVQYQLALDSLFVVAFFQHKLLSDALDEFRVLFNNNGFQFAKLQSDFLQVENQVPMEILKAMTVQLCDIHKKMPEIWEKHPHMTNQQVARGMLDKVLKKAVIYLHPFALPDKAGARVKWCFGGHENDKKVTWWSYLDENYPGGCADRSLSSCKHILDCVYRVVCGHPLPPKDDYYSRSQTVLRPMPSAMDLKSMGIVVASGALSLRDVKLSGKGYFRNVKFHLPKLIVYDTTALQIRNLAIYEHLANATCSDFRCYLKCMKYLTANIADVDLLRNHDVVYSYASSEDALQIWDQTSKGTFIIFPSKVWTQCFDGIHRHHKSWWKQWRAEGWSRFCSKPWLFISLVGALVLLFLTFVQTWISVVNAPLTKWHFNWS</sequence>
<name>A0ABP1BIB7_9BRYO</name>
<evidence type="ECO:0000313" key="2">
    <source>
        <dbReference type="EMBL" id="CAK9875297.1"/>
    </source>
</evidence>
<gene>
    <name evidence="2" type="ORF">CSSPJE1EN2_LOCUS17546</name>
</gene>
<keyword evidence="1" id="KW-0472">Membrane</keyword>
<dbReference type="PANTHER" id="PTHR31549:SF25">
    <property type="entry name" value="PROTEIN, PUTATIVE (DUF247)-RELATED"/>
    <property type="match status" value="1"/>
</dbReference>
<organism evidence="2 3">
    <name type="scientific">Sphagnum jensenii</name>
    <dbReference type="NCBI Taxonomy" id="128206"/>
    <lineage>
        <taxon>Eukaryota</taxon>
        <taxon>Viridiplantae</taxon>
        <taxon>Streptophyta</taxon>
        <taxon>Embryophyta</taxon>
        <taxon>Bryophyta</taxon>
        <taxon>Sphagnophytina</taxon>
        <taxon>Sphagnopsida</taxon>
        <taxon>Sphagnales</taxon>
        <taxon>Sphagnaceae</taxon>
        <taxon>Sphagnum</taxon>
    </lineage>
</organism>
<keyword evidence="1" id="KW-0812">Transmembrane</keyword>
<dbReference type="EMBL" id="OZ023705">
    <property type="protein sequence ID" value="CAK9875297.1"/>
    <property type="molecule type" value="Genomic_DNA"/>
</dbReference>
<evidence type="ECO:0000256" key="1">
    <source>
        <dbReference type="SAM" id="Phobius"/>
    </source>
</evidence>
<keyword evidence="1" id="KW-1133">Transmembrane helix</keyword>
<reference evidence="2" key="1">
    <citation type="submission" date="2024-03" db="EMBL/GenBank/DDBJ databases">
        <authorList>
            <consortium name="ELIXIR-Norway"/>
            <consortium name="Elixir Norway"/>
        </authorList>
    </citation>
    <scope>NUCLEOTIDE SEQUENCE</scope>
</reference>
<dbReference type="Proteomes" id="UP001497522">
    <property type="component" value="Chromosome 4"/>
</dbReference>